<dbReference type="Gene3D" id="3.40.50.12780">
    <property type="entry name" value="N-terminal domain of ligase-like"/>
    <property type="match status" value="1"/>
</dbReference>
<dbReference type="AlphaFoldDB" id="A0A1H6DLX3"/>
<dbReference type="EMBL" id="FNVO01000019">
    <property type="protein sequence ID" value="SEG86252.1"/>
    <property type="molecule type" value="Genomic_DNA"/>
</dbReference>
<dbReference type="RefSeq" id="WP_103942781.1">
    <property type="nucleotide sequence ID" value="NZ_FNVO01000019.1"/>
</dbReference>
<organism evidence="4 5">
    <name type="scientific">Thermomonospora echinospora</name>
    <dbReference type="NCBI Taxonomy" id="1992"/>
    <lineage>
        <taxon>Bacteria</taxon>
        <taxon>Bacillati</taxon>
        <taxon>Actinomycetota</taxon>
        <taxon>Actinomycetes</taxon>
        <taxon>Streptosporangiales</taxon>
        <taxon>Thermomonosporaceae</taxon>
        <taxon>Thermomonospora</taxon>
    </lineage>
</organism>
<evidence type="ECO:0000259" key="3">
    <source>
        <dbReference type="Pfam" id="PF13193"/>
    </source>
</evidence>
<gene>
    <name evidence="4" type="ORF">SAMN04489712_11933</name>
</gene>
<reference evidence="5" key="1">
    <citation type="submission" date="2016-10" db="EMBL/GenBank/DDBJ databases">
        <authorList>
            <person name="Varghese N."/>
            <person name="Submissions S."/>
        </authorList>
    </citation>
    <scope>NUCLEOTIDE SEQUENCE [LARGE SCALE GENOMIC DNA]</scope>
    <source>
        <strain evidence="5">DSM 43163</strain>
    </source>
</reference>
<evidence type="ECO:0000313" key="4">
    <source>
        <dbReference type="EMBL" id="SEG86252.1"/>
    </source>
</evidence>
<dbReference type="InterPro" id="IPR045851">
    <property type="entry name" value="AMP-bd_C_sf"/>
</dbReference>
<dbReference type="InterPro" id="IPR042099">
    <property type="entry name" value="ANL_N_sf"/>
</dbReference>
<dbReference type="Proteomes" id="UP000236723">
    <property type="component" value="Unassembled WGS sequence"/>
</dbReference>
<keyword evidence="5" id="KW-1185">Reference proteome</keyword>
<accession>A0A1H6DLX3</accession>
<evidence type="ECO:0000259" key="2">
    <source>
        <dbReference type="Pfam" id="PF00501"/>
    </source>
</evidence>
<dbReference type="PANTHER" id="PTHR43767:SF1">
    <property type="entry name" value="NONRIBOSOMAL PEPTIDE SYNTHASE PES1 (EUROFUNG)-RELATED"/>
    <property type="match status" value="1"/>
</dbReference>
<dbReference type="Pfam" id="PF13193">
    <property type="entry name" value="AMP-binding_C"/>
    <property type="match status" value="1"/>
</dbReference>
<evidence type="ECO:0000313" key="5">
    <source>
        <dbReference type="Proteomes" id="UP000236723"/>
    </source>
</evidence>
<feature type="domain" description="AMP-dependent synthetase/ligase" evidence="2">
    <location>
        <begin position="4"/>
        <end position="368"/>
    </location>
</feature>
<dbReference type="InterPro" id="IPR050237">
    <property type="entry name" value="ATP-dep_AMP-bd_enzyme"/>
</dbReference>
<dbReference type="Gene3D" id="3.30.300.30">
    <property type="match status" value="1"/>
</dbReference>
<proteinExistence type="predicted"/>
<evidence type="ECO:0000256" key="1">
    <source>
        <dbReference type="SAM" id="MobiDB-lite"/>
    </source>
</evidence>
<dbReference type="InterPro" id="IPR000873">
    <property type="entry name" value="AMP-dep_synth/lig_dom"/>
</dbReference>
<dbReference type="OrthoDB" id="9803968at2"/>
<feature type="region of interest" description="Disordered" evidence="1">
    <location>
        <begin position="141"/>
        <end position="175"/>
    </location>
</feature>
<name>A0A1H6DLX3_9ACTN</name>
<feature type="domain" description="AMP-binding enzyme C-terminal" evidence="3">
    <location>
        <begin position="419"/>
        <end position="496"/>
    </location>
</feature>
<dbReference type="PANTHER" id="PTHR43767">
    <property type="entry name" value="LONG-CHAIN-FATTY-ACID--COA LIGASE"/>
    <property type="match status" value="1"/>
</dbReference>
<dbReference type="SUPFAM" id="SSF56801">
    <property type="entry name" value="Acetyl-CoA synthetase-like"/>
    <property type="match status" value="1"/>
</dbReference>
<protein>
    <submittedName>
        <fullName evidence="4">Long-chain acyl-CoA synthetase</fullName>
    </submittedName>
</protein>
<dbReference type="GO" id="GO:0016878">
    <property type="term" value="F:acid-thiol ligase activity"/>
    <property type="evidence" value="ECO:0007669"/>
    <property type="project" value="UniProtKB-ARBA"/>
</dbReference>
<dbReference type="PROSITE" id="PS50007">
    <property type="entry name" value="PIPLC_X_DOMAIN"/>
    <property type="match status" value="1"/>
</dbReference>
<dbReference type="InterPro" id="IPR025110">
    <property type="entry name" value="AMP-bd_C"/>
</dbReference>
<dbReference type="InterPro" id="IPR020845">
    <property type="entry name" value="AMP-binding_CS"/>
</dbReference>
<dbReference type="Pfam" id="PF00501">
    <property type="entry name" value="AMP-binding"/>
    <property type="match status" value="1"/>
</dbReference>
<dbReference type="PROSITE" id="PS00455">
    <property type="entry name" value="AMP_BINDING"/>
    <property type="match status" value="1"/>
</dbReference>
<sequence length="511" mass="55236">MRNFFEYADNDPARVAVVHTDGQQVTYGEMRDDANRISNFLWDRGLAPGDTLACLLPNSYQLMAVVRGATQLPLYLTPVNWHLTASEIAYILSDSGAKVLFTTDPFVELAERAAIEAGLPAEAVVVLAIAPEGSASRLTGPVAAASATTPRDRGAGNRMLYTSGTTGRPKGVRRPLRGISPVEAAGAALARARRYGADHEDGVFLGLAPMYHASPLAYADQALDVGHRVVLLERWNRERALEAIAEHGVTWLYLVPLMMQELVALPADERAALQVGSIRSIVHTAAPCPPHVKQAMIDWLGPVLVEIYGGTEGSATVITSEEWLTHIGSVGRPLPHVSLRILDEDRNEVPVGQVGTVYFKNEELAFVYLGDPEKTAASRLDGHVTLGDLGRLDEDGYLYLSDRAVDLIISGGVNIYPAEIEHALLEIPGVADACVVGRPDEKWGESVHAVVVLDRSGTHDEVAASLDAELRARIAGYKIPRSWTFVEALPRSAAGKLLRREVRESVATSTQ</sequence>